<keyword evidence="4 16" id="KW-0349">Heme</keyword>
<evidence type="ECO:0000259" key="19">
    <source>
        <dbReference type="PROSITE" id="PS51007"/>
    </source>
</evidence>
<dbReference type="PANTHER" id="PTHR22888">
    <property type="entry name" value="CYTOCHROME C OXIDASE, SUBUNIT II"/>
    <property type="match status" value="1"/>
</dbReference>
<dbReference type="Gene3D" id="2.60.40.420">
    <property type="entry name" value="Cupredoxins - blue copper proteins"/>
    <property type="match status" value="1"/>
</dbReference>
<dbReference type="EMBL" id="JBBLZC010000019">
    <property type="protein sequence ID" value="MEK0084902.1"/>
    <property type="molecule type" value="Genomic_DNA"/>
</dbReference>
<keyword evidence="3" id="KW-0813">Transport</keyword>
<keyword evidence="12 17" id="KW-0472">Membrane</keyword>
<comment type="function">
    <text evidence="13">Subunits I and II form the functional core of the enzyme complex. Electrons originating in cytochrome c are transferred via heme a and Cu(A) to the binuclear center formed by heme a3 and Cu(B).</text>
</comment>
<gene>
    <name evidence="20" type="primary">coxB</name>
    <name evidence="20" type="ORF">U1T56_17250</name>
</gene>
<evidence type="ECO:0000256" key="12">
    <source>
        <dbReference type="ARBA" id="ARBA00023136"/>
    </source>
</evidence>
<dbReference type="CDD" id="cd04213">
    <property type="entry name" value="CuRO_CcO_Caa3_II"/>
    <property type="match status" value="1"/>
</dbReference>
<sequence>MKYGQPFPAAGQAFRPPGRHIFALWLLVAAGGCSGSQSALDPAGREAGDIAFLFWTMVAGGGVLWAAVAGIAVYATRLRPAEHPEWVGRGLILGGGVALPLLVLTGLLVPGLAMLPSLRTPGGPLRIAVSGEQWWWRVAYHRPGGEPVASANEIRLPRGEQVELVLTSPDVIHSFWIPSLAGKVDMIPGRTNRLVLEPTRTGTFRGACAEFCGTAHALMAFAVVVVEPAEFDAWLDREAAPAAAPSEGPAARGAELFDQLGCGGCHTIRGTRAQGIIGPDLTHIASRRSLGAGILPNDHASLVRWIAATSEVKPEVRMPAFGMLPAAELEALASYLGSLR</sequence>
<keyword evidence="10 16" id="KW-0408">Iron</keyword>
<evidence type="ECO:0000259" key="18">
    <source>
        <dbReference type="PROSITE" id="PS50857"/>
    </source>
</evidence>
<evidence type="ECO:0000256" key="4">
    <source>
        <dbReference type="ARBA" id="ARBA00022617"/>
    </source>
</evidence>
<feature type="domain" description="Cytochrome oxidase subunit II copper A binding" evidence="18">
    <location>
        <begin position="122"/>
        <end position="237"/>
    </location>
</feature>
<dbReference type="InterPro" id="IPR034236">
    <property type="entry name" value="CuRO_CcO_Caa3_II"/>
</dbReference>
<comment type="similarity">
    <text evidence="2">Belongs to the cytochrome c oxidase subunit 2 family.</text>
</comment>
<dbReference type="PROSITE" id="PS00078">
    <property type="entry name" value="COX2"/>
    <property type="match status" value="1"/>
</dbReference>
<feature type="transmembrane region" description="Helical" evidence="17">
    <location>
        <begin position="21"/>
        <end position="40"/>
    </location>
</feature>
<comment type="catalytic activity">
    <reaction evidence="15">
        <text>4 Fe(II)-[cytochrome c] + O2 + 8 H(+)(in) = 4 Fe(III)-[cytochrome c] + 2 H2O + 4 H(+)(out)</text>
        <dbReference type="Rhea" id="RHEA:11436"/>
        <dbReference type="Rhea" id="RHEA-COMP:10350"/>
        <dbReference type="Rhea" id="RHEA-COMP:14399"/>
        <dbReference type="ChEBI" id="CHEBI:15377"/>
        <dbReference type="ChEBI" id="CHEBI:15378"/>
        <dbReference type="ChEBI" id="CHEBI:15379"/>
        <dbReference type="ChEBI" id="CHEBI:29033"/>
        <dbReference type="ChEBI" id="CHEBI:29034"/>
        <dbReference type="EC" id="7.1.1.9"/>
    </reaction>
</comment>
<dbReference type="SUPFAM" id="SSF46626">
    <property type="entry name" value="Cytochrome c"/>
    <property type="match status" value="1"/>
</dbReference>
<evidence type="ECO:0000256" key="16">
    <source>
        <dbReference type="PROSITE-ProRule" id="PRU00433"/>
    </source>
</evidence>
<dbReference type="PROSITE" id="PS51257">
    <property type="entry name" value="PROKAR_LIPOPROTEIN"/>
    <property type="match status" value="1"/>
</dbReference>
<evidence type="ECO:0000256" key="5">
    <source>
        <dbReference type="ARBA" id="ARBA00022660"/>
    </source>
</evidence>
<evidence type="ECO:0000256" key="3">
    <source>
        <dbReference type="ARBA" id="ARBA00022448"/>
    </source>
</evidence>
<keyword evidence="9 17" id="KW-1133">Transmembrane helix</keyword>
<keyword evidence="5" id="KW-0679">Respiratory chain</keyword>
<comment type="caution">
    <text evidence="20">The sequence shown here is derived from an EMBL/GenBank/DDBJ whole genome shotgun (WGS) entry which is preliminary data.</text>
</comment>
<keyword evidence="8" id="KW-0249">Electron transport</keyword>
<evidence type="ECO:0000256" key="14">
    <source>
        <dbReference type="ARBA" id="ARBA00031399"/>
    </source>
</evidence>
<evidence type="ECO:0000256" key="7">
    <source>
        <dbReference type="ARBA" id="ARBA00022723"/>
    </source>
</evidence>
<feature type="transmembrane region" description="Helical" evidence="17">
    <location>
        <begin position="86"/>
        <end position="109"/>
    </location>
</feature>
<evidence type="ECO:0000256" key="13">
    <source>
        <dbReference type="ARBA" id="ARBA00024688"/>
    </source>
</evidence>
<dbReference type="InterPro" id="IPR014222">
    <property type="entry name" value="Cyt_c_oxidase_su2"/>
</dbReference>
<keyword evidence="11" id="KW-0186">Copper</keyword>
<evidence type="ECO:0000313" key="20">
    <source>
        <dbReference type="EMBL" id="MEK0084902.1"/>
    </source>
</evidence>
<evidence type="ECO:0000256" key="2">
    <source>
        <dbReference type="ARBA" id="ARBA00007866"/>
    </source>
</evidence>
<dbReference type="Pfam" id="PF00034">
    <property type="entry name" value="Cytochrom_C"/>
    <property type="match status" value="1"/>
</dbReference>
<dbReference type="PROSITE" id="PS51007">
    <property type="entry name" value="CYTC"/>
    <property type="match status" value="1"/>
</dbReference>
<dbReference type="Pfam" id="PF00116">
    <property type="entry name" value="COX2"/>
    <property type="match status" value="1"/>
</dbReference>
<dbReference type="InterPro" id="IPR009056">
    <property type="entry name" value="Cyt_c-like_dom"/>
</dbReference>
<dbReference type="InterPro" id="IPR008972">
    <property type="entry name" value="Cupredoxin"/>
</dbReference>
<dbReference type="Proteomes" id="UP001375743">
    <property type="component" value="Unassembled WGS sequence"/>
</dbReference>
<keyword evidence="7 16" id="KW-0479">Metal-binding</keyword>
<organism evidence="20 21">
    <name type="scientific">Benzoatithermus flavus</name>
    <dbReference type="NCBI Taxonomy" id="3108223"/>
    <lineage>
        <taxon>Bacteria</taxon>
        <taxon>Pseudomonadati</taxon>
        <taxon>Pseudomonadota</taxon>
        <taxon>Alphaproteobacteria</taxon>
        <taxon>Geminicoccales</taxon>
        <taxon>Geminicoccaceae</taxon>
        <taxon>Benzoatithermus</taxon>
    </lineage>
</organism>
<dbReference type="RefSeq" id="WP_418160748.1">
    <property type="nucleotide sequence ID" value="NZ_JBBLZC010000019.1"/>
</dbReference>
<dbReference type="SUPFAM" id="SSF49503">
    <property type="entry name" value="Cupredoxins"/>
    <property type="match status" value="1"/>
</dbReference>
<proteinExistence type="inferred from homology"/>
<dbReference type="InterPro" id="IPR001505">
    <property type="entry name" value="Copper_CuA"/>
</dbReference>
<evidence type="ECO:0000256" key="6">
    <source>
        <dbReference type="ARBA" id="ARBA00022692"/>
    </source>
</evidence>
<dbReference type="InterPro" id="IPR045187">
    <property type="entry name" value="CcO_II"/>
</dbReference>
<dbReference type="PANTHER" id="PTHR22888:SF9">
    <property type="entry name" value="CYTOCHROME C OXIDASE SUBUNIT 2"/>
    <property type="match status" value="1"/>
</dbReference>
<comment type="subcellular location">
    <subcellularLocation>
        <location evidence="1">Membrane</location>
        <topology evidence="1">Multi-pass membrane protein</topology>
    </subcellularLocation>
</comment>
<evidence type="ECO:0000256" key="9">
    <source>
        <dbReference type="ARBA" id="ARBA00022989"/>
    </source>
</evidence>
<keyword evidence="21" id="KW-1185">Reference proteome</keyword>
<evidence type="ECO:0000256" key="1">
    <source>
        <dbReference type="ARBA" id="ARBA00004141"/>
    </source>
</evidence>
<reference evidence="20 21" key="1">
    <citation type="submission" date="2024-01" db="EMBL/GenBank/DDBJ databases">
        <title>Multi-omics insights into the function and evolution of sodium benzoate biodegradation pathways in Benzoatithermus flavus gen. nov., sp. nov. from hot spring.</title>
        <authorList>
            <person name="Hu C.-J."/>
            <person name="Li W.-J."/>
        </authorList>
    </citation>
    <scope>NUCLEOTIDE SEQUENCE [LARGE SCALE GENOMIC DNA]</scope>
    <source>
        <strain evidence="20 21">SYSU G07066</strain>
    </source>
</reference>
<evidence type="ECO:0000256" key="11">
    <source>
        <dbReference type="ARBA" id="ARBA00023008"/>
    </source>
</evidence>
<dbReference type="InterPro" id="IPR002429">
    <property type="entry name" value="CcO_II-like_C"/>
</dbReference>
<dbReference type="PROSITE" id="PS50857">
    <property type="entry name" value="COX2_CUA"/>
    <property type="match status" value="1"/>
</dbReference>
<evidence type="ECO:0000256" key="15">
    <source>
        <dbReference type="ARBA" id="ARBA00047816"/>
    </source>
</evidence>
<feature type="domain" description="Cytochrome c" evidence="19">
    <location>
        <begin position="248"/>
        <end position="340"/>
    </location>
</feature>
<keyword evidence="6 17" id="KW-0812">Transmembrane</keyword>
<name>A0ABU8XY94_9PROT</name>
<evidence type="ECO:0000313" key="21">
    <source>
        <dbReference type="Proteomes" id="UP001375743"/>
    </source>
</evidence>
<evidence type="ECO:0000256" key="10">
    <source>
        <dbReference type="ARBA" id="ARBA00023004"/>
    </source>
</evidence>
<accession>A0ABU8XY94</accession>
<dbReference type="InterPro" id="IPR036909">
    <property type="entry name" value="Cyt_c-like_dom_sf"/>
</dbReference>
<dbReference type="NCBIfam" id="TIGR02866">
    <property type="entry name" value="CoxB"/>
    <property type="match status" value="1"/>
</dbReference>
<feature type="transmembrane region" description="Helical" evidence="17">
    <location>
        <begin position="52"/>
        <end position="74"/>
    </location>
</feature>
<evidence type="ECO:0000256" key="17">
    <source>
        <dbReference type="SAM" id="Phobius"/>
    </source>
</evidence>
<protein>
    <recommendedName>
        <fullName evidence="14">Cytochrome aa3 subunit 2</fullName>
    </recommendedName>
</protein>
<evidence type="ECO:0000256" key="8">
    <source>
        <dbReference type="ARBA" id="ARBA00022982"/>
    </source>
</evidence>